<accession>A0ABS2ZSX7</accession>
<evidence type="ECO:0000313" key="1">
    <source>
        <dbReference type="EMBL" id="MBN3555493.1"/>
    </source>
</evidence>
<dbReference type="EMBL" id="JAFHKR010000039">
    <property type="protein sequence ID" value="MBN3555493.1"/>
    <property type="molecule type" value="Genomic_DNA"/>
</dbReference>
<evidence type="ECO:0000313" key="2">
    <source>
        <dbReference type="Proteomes" id="UP001296923"/>
    </source>
</evidence>
<protein>
    <submittedName>
        <fullName evidence="1">Uncharacterized protein</fullName>
    </submittedName>
</protein>
<dbReference type="RefSeq" id="WP_205726310.1">
    <property type="nucleotide sequence ID" value="NZ_JAFHKR010000039.1"/>
</dbReference>
<proteinExistence type="predicted"/>
<sequence>MIEGICKELNIDGGHIHNENGNYILNKNNEKIYSDKIQGKIFGLFENNHINFFHSLILQKIRIKSNETIHDVIVPERKDLKDIIFIVEHLIKNAFELKIHRLLKKEN</sequence>
<comment type="caution">
    <text evidence="1">The sequence shown here is derived from an EMBL/GenBank/DDBJ whole genome shotgun (WGS) entry which is preliminary data.</text>
</comment>
<organism evidence="1 2">
    <name type="scientific">Fictibacillus nanhaiensis</name>
    <dbReference type="NCBI Taxonomy" id="742169"/>
    <lineage>
        <taxon>Bacteria</taxon>
        <taxon>Bacillati</taxon>
        <taxon>Bacillota</taxon>
        <taxon>Bacilli</taxon>
        <taxon>Bacillales</taxon>
        <taxon>Fictibacillaceae</taxon>
        <taxon>Fictibacillus</taxon>
    </lineage>
</organism>
<dbReference type="Proteomes" id="UP001296923">
    <property type="component" value="Unassembled WGS sequence"/>
</dbReference>
<reference evidence="1 2" key="1">
    <citation type="submission" date="2021-01" db="EMBL/GenBank/DDBJ databases">
        <title>Genome Sequencing of Type Strains.</title>
        <authorList>
            <person name="Lemaire J.F."/>
            <person name="Inderbitzin P."/>
            <person name="Collins S.B."/>
            <person name="Wespe N."/>
            <person name="Knight-Connoni V."/>
        </authorList>
    </citation>
    <scope>NUCLEOTIDE SEQUENCE [LARGE SCALE GENOMIC DNA]</scope>
    <source>
        <strain evidence="1 2">DSM 23009</strain>
    </source>
</reference>
<name>A0ABS2ZSX7_9BACL</name>
<keyword evidence="2" id="KW-1185">Reference proteome</keyword>
<gene>
    <name evidence="1" type="ORF">JYA63_14535</name>
</gene>